<dbReference type="GO" id="GO:0046503">
    <property type="term" value="P:glycerolipid catabolic process"/>
    <property type="evidence" value="ECO:0007669"/>
    <property type="project" value="TreeGrafter"/>
</dbReference>
<evidence type="ECO:0000313" key="2">
    <source>
        <dbReference type="EMBL" id="PTM52370.1"/>
    </source>
</evidence>
<reference evidence="2 3" key="1">
    <citation type="submission" date="2018-04" db="EMBL/GenBank/DDBJ databases">
        <title>Genomic Encyclopedia of Archaeal and Bacterial Type Strains, Phase II (KMG-II): from individual species to whole genera.</title>
        <authorList>
            <person name="Goeker M."/>
        </authorList>
    </citation>
    <scope>NUCLEOTIDE SEQUENCE [LARGE SCALE GENOMIC DNA]</scope>
    <source>
        <strain evidence="2 3">DSM 25521</strain>
    </source>
</reference>
<comment type="caution">
    <text evidence="2">The sequence shown here is derived from an EMBL/GenBank/DDBJ whole genome shotgun (WGS) entry which is preliminary data.</text>
</comment>
<gene>
    <name evidence="2" type="ORF">C8P69_108171</name>
</gene>
<dbReference type="Gene3D" id="3.40.50.1820">
    <property type="entry name" value="alpha/beta hydrolase"/>
    <property type="match status" value="1"/>
</dbReference>
<dbReference type="SUPFAM" id="SSF53474">
    <property type="entry name" value="alpha/beta-Hydrolases"/>
    <property type="match status" value="1"/>
</dbReference>
<dbReference type="InterPro" id="IPR000073">
    <property type="entry name" value="AB_hydrolase_1"/>
</dbReference>
<proteinExistence type="predicted"/>
<dbReference type="PRINTS" id="PR00111">
    <property type="entry name" value="ABHYDROLASE"/>
</dbReference>
<sequence>MPSLPSRLPMQTFDANGVEIAYFDTGAGEPVLCIHGFASTAHINWTYPGWVETLTKAGRRVIALDNRGHGASQKLYDPAAYHTTLMAEDARALLDHLGIARTVVLGYSMGSRITAFLAQRHPDRVSAAIMGGLGIKLIDGVGLPETIAEALEAPTLEEVTDPQGRMFRAFAMQTQSDRKALAACIRGSRNLMTADEAASIRCPVLIAVGTKDAIAGPPEPLAAIIPKGEALSIPDRDHMPAVGDKVFKAGALDFLTRIGV</sequence>
<dbReference type="InterPro" id="IPR050471">
    <property type="entry name" value="AB_hydrolase"/>
</dbReference>
<dbReference type="PANTHER" id="PTHR43433">
    <property type="entry name" value="HYDROLASE, ALPHA/BETA FOLD FAMILY PROTEIN"/>
    <property type="match status" value="1"/>
</dbReference>
<dbReference type="PANTHER" id="PTHR43433:SF5">
    <property type="entry name" value="AB HYDROLASE-1 DOMAIN-CONTAINING PROTEIN"/>
    <property type="match status" value="1"/>
</dbReference>
<dbReference type="InterPro" id="IPR029058">
    <property type="entry name" value="AB_hydrolase_fold"/>
</dbReference>
<dbReference type="Proteomes" id="UP000241808">
    <property type="component" value="Unassembled WGS sequence"/>
</dbReference>
<organism evidence="2 3">
    <name type="scientific">Phreatobacter oligotrophus</name>
    <dbReference type="NCBI Taxonomy" id="1122261"/>
    <lineage>
        <taxon>Bacteria</taxon>
        <taxon>Pseudomonadati</taxon>
        <taxon>Pseudomonadota</taxon>
        <taxon>Alphaproteobacteria</taxon>
        <taxon>Hyphomicrobiales</taxon>
        <taxon>Phreatobacteraceae</taxon>
        <taxon>Phreatobacter</taxon>
    </lineage>
</organism>
<dbReference type="EMBL" id="PZZL01000008">
    <property type="protein sequence ID" value="PTM52370.1"/>
    <property type="molecule type" value="Genomic_DNA"/>
</dbReference>
<dbReference type="Pfam" id="PF00561">
    <property type="entry name" value="Abhydrolase_1"/>
    <property type="match status" value="1"/>
</dbReference>
<feature type="domain" description="AB hydrolase-1" evidence="1">
    <location>
        <begin position="30"/>
        <end position="130"/>
    </location>
</feature>
<protein>
    <submittedName>
        <fullName evidence="2">Pimeloyl-ACP methyl ester carboxylesterase</fullName>
    </submittedName>
</protein>
<keyword evidence="3" id="KW-1185">Reference proteome</keyword>
<dbReference type="AlphaFoldDB" id="A0A2T4YZK9"/>
<accession>A0A2T4YZK9</accession>
<evidence type="ECO:0000313" key="3">
    <source>
        <dbReference type="Proteomes" id="UP000241808"/>
    </source>
</evidence>
<evidence type="ECO:0000259" key="1">
    <source>
        <dbReference type="Pfam" id="PF00561"/>
    </source>
</evidence>
<dbReference type="GO" id="GO:0004806">
    <property type="term" value="F:triacylglycerol lipase activity"/>
    <property type="evidence" value="ECO:0007669"/>
    <property type="project" value="TreeGrafter"/>
</dbReference>
<name>A0A2T4YZK9_9HYPH</name>